<evidence type="ECO:0000256" key="15">
    <source>
        <dbReference type="RuleBase" id="RU000461"/>
    </source>
</evidence>
<evidence type="ECO:0000256" key="5">
    <source>
        <dbReference type="ARBA" id="ARBA00022617"/>
    </source>
</evidence>
<sequence length="512" mass="59325">MEFWSMMMITVTVAVVGGGMVMVKGAMRKAHMWWQERELGEERRRRLPPGDMGWPLIGNMWTFLRSFKSRDPDSFITYFVNRFGRIGIYKAFMFGSPTIMATTPEVCKVVLMDDEKFIPGWPKATCELIGKKSFIGITHEEHKRLRRLTSTPINGHEALSTYLKFIEDTVIVTLEKWASMGEIQFLTELRRFTFRIIMHIFLSSESDPIMESLERVYTDLNYGMRAMAINLPGFAYHRALKARKKLVAVLQSILDERRSMKRGKPPREGKDMMDALLEVKDENGRKLDDEEIIDVLIMYLNAGHESSGHITMWATVFLQEHPDCYRLAKLEQEEIRRNKPPMQKGLTLKDVRQMEYLSKVIDETLRLVNISFVAFRQATTDVEINNYIIPKGWKVQVWYRNVHMDHEVYPDPKEFKPSRWDGVTPKVGTFLPFGGGSRLCPGNDLAKLEISVFLHYFLLDYKLERLNPESPVRYLPHPRPKDNCMARITKPSATSMKAEHISTSDNGSSHSR</sequence>
<evidence type="ECO:0008006" key="19">
    <source>
        <dbReference type="Google" id="ProtNLM"/>
    </source>
</evidence>
<dbReference type="FunFam" id="1.10.630.10:FF:000052">
    <property type="entry name" value="Ent-kaurenoic acid oxidase"/>
    <property type="match status" value="1"/>
</dbReference>
<dbReference type="GO" id="GO:0051777">
    <property type="term" value="F:ent-kaurenoic acid monooxygenase activity"/>
    <property type="evidence" value="ECO:0007669"/>
    <property type="project" value="TreeGrafter"/>
</dbReference>
<dbReference type="GO" id="GO:0016020">
    <property type="term" value="C:membrane"/>
    <property type="evidence" value="ECO:0007669"/>
    <property type="project" value="UniProtKB-SubCell"/>
</dbReference>
<dbReference type="PANTHER" id="PTHR24286:SF356">
    <property type="entry name" value="ENT-KAURENOIC ACID OXIDASE 2"/>
    <property type="match status" value="1"/>
</dbReference>
<evidence type="ECO:0000256" key="9">
    <source>
        <dbReference type="ARBA" id="ARBA00023002"/>
    </source>
</evidence>
<evidence type="ECO:0000256" key="4">
    <source>
        <dbReference type="ARBA" id="ARBA00010617"/>
    </source>
</evidence>
<evidence type="ECO:0000313" key="18">
    <source>
        <dbReference type="Proteomes" id="UP001085076"/>
    </source>
</evidence>
<keyword evidence="5 14" id="KW-0349">Heme</keyword>
<dbReference type="GO" id="GO:0010268">
    <property type="term" value="P:brassinosteroid homeostasis"/>
    <property type="evidence" value="ECO:0007669"/>
    <property type="project" value="TreeGrafter"/>
</dbReference>
<gene>
    <name evidence="17" type="ORF">J5N97_025044</name>
</gene>
<dbReference type="GO" id="GO:0005506">
    <property type="term" value="F:iron ion binding"/>
    <property type="evidence" value="ECO:0007669"/>
    <property type="project" value="InterPro"/>
</dbReference>
<comment type="similarity">
    <text evidence="4 15">Belongs to the cytochrome P450 family.</text>
</comment>
<comment type="caution">
    <text evidence="17">The sequence shown here is derived from an EMBL/GenBank/DDBJ whole genome shotgun (WGS) entry which is preliminary data.</text>
</comment>
<dbReference type="GO" id="GO:0016132">
    <property type="term" value="P:brassinosteroid biosynthetic process"/>
    <property type="evidence" value="ECO:0007669"/>
    <property type="project" value="TreeGrafter"/>
</dbReference>
<comment type="pathway">
    <text evidence="13">Plant hormone biosynthesis; gibberellin biosynthesis.</text>
</comment>
<keyword evidence="8" id="KW-1133">Transmembrane helix</keyword>
<dbReference type="InterPro" id="IPR036396">
    <property type="entry name" value="Cyt_P450_sf"/>
</dbReference>
<dbReference type="GO" id="GO:0016125">
    <property type="term" value="P:sterol metabolic process"/>
    <property type="evidence" value="ECO:0007669"/>
    <property type="project" value="TreeGrafter"/>
</dbReference>
<comment type="subcellular location">
    <subcellularLocation>
        <location evidence="2">Membrane</location>
        <topology evidence="2">Single-pass membrane protein</topology>
    </subcellularLocation>
</comment>
<evidence type="ECO:0000256" key="16">
    <source>
        <dbReference type="SAM" id="MobiDB-lite"/>
    </source>
</evidence>
<dbReference type="InterPro" id="IPR017972">
    <property type="entry name" value="Cyt_P450_CS"/>
</dbReference>
<evidence type="ECO:0000256" key="12">
    <source>
        <dbReference type="ARBA" id="ARBA00023136"/>
    </source>
</evidence>
<evidence type="ECO:0000256" key="11">
    <source>
        <dbReference type="ARBA" id="ARBA00023033"/>
    </source>
</evidence>
<dbReference type="GO" id="GO:0005783">
    <property type="term" value="C:endoplasmic reticulum"/>
    <property type="evidence" value="ECO:0007669"/>
    <property type="project" value="TreeGrafter"/>
</dbReference>
<dbReference type="GO" id="GO:0020037">
    <property type="term" value="F:heme binding"/>
    <property type="evidence" value="ECO:0007669"/>
    <property type="project" value="InterPro"/>
</dbReference>
<dbReference type="InterPro" id="IPR002403">
    <property type="entry name" value="Cyt_P450_E_grp-IV"/>
</dbReference>
<protein>
    <recommendedName>
        <fullName evidence="19">Ent-kaurenoic acid oxidase</fullName>
    </recommendedName>
</protein>
<dbReference type="CDD" id="cd11043">
    <property type="entry name" value="CYP90-like"/>
    <property type="match status" value="1"/>
</dbReference>
<dbReference type="EMBL" id="JAGGNH010000007">
    <property type="protein sequence ID" value="KAJ0968127.1"/>
    <property type="molecule type" value="Genomic_DNA"/>
</dbReference>
<feature type="binding site" description="axial binding residue" evidence="14">
    <location>
        <position position="440"/>
    </location>
    <ligand>
        <name>heme</name>
        <dbReference type="ChEBI" id="CHEBI:30413"/>
    </ligand>
    <ligandPart>
        <name>Fe</name>
        <dbReference type="ChEBI" id="CHEBI:18248"/>
    </ligandPart>
</feature>
<dbReference type="PROSITE" id="PS00086">
    <property type="entry name" value="CYTOCHROME_P450"/>
    <property type="match status" value="1"/>
</dbReference>
<evidence type="ECO:0000256" key="1">
    <source>
        <dbReference type="ARBA" id="ARBA00001971"/>
    </source>
</evidence>
<dbReference type="SUPFAM" id="SSF48264">
    <property type="entry name" value="Cytochrome P450"/>
    <property type="match status" value="1"/>
</dbReference>
<dbReference type="PRINTS" id="PR00385">
    <property type="entry name" value="P450"/>
</dbReference>
<dbReference type="Proteomes" id="UP001085076">
    <property type="component" value="Miscellaneous, Linkage group lg07"/>
</dbReference>
<dbReference type="PANTHER" id="PTHR24286">
    <property type="entry name" value="CYTOCHROME P450 26"/>
    <property type="match status" value="1"/>
</dbReference>
<keyword evidence="9 15" id="KW-0560">Oxidoreductase</keyword>
<evidence type="ECO:0000256" key="6">
    <source>
        <dbReference type="ARBA" id="ARBA00022692"/>
    </source>
</evidence>
<comment type="pathway">
    <text evidence="3">Hormone biosynthesis.</text>
</comment>
<dbReference type="Gene3D" id="1.10.630.10">
    <property type="entry name" value="Cytochrome P450"/>
    <property type="match status" value="1"/>
</dbReference>
<evidence type="ECO:0000256" key="2">
    <source>
        <dbReference type="ARBA" id="ARBA00004167"/>
    </source>
</evidence>
<dbReference type="Pfam" id="PF00067">
    <property type="entry name" value="p450"/>
    <property type="match status" value="1"/>
</dbReference>
<accession>A0A9D5C947</accession>
<feature type="region of interest" description="Disordered" evidence="16">
    <location>
        <begin position="493"/>
        <end position="512"/>
    </location>
</feature>
<evidence type="ECO:0000256" key="10">
    <source>
        <dbReference type="ARBA" id="ARBA00023004"/>
    </source>
</evidence>
<keyword evidence="6" id="KW-0812">Transmembrane</keyword>
<keyword evidence="10 14" id="KW-0408">Iron</keyword>
<dbReference type="OrthoDB" id="1470350at2759"/>
<evidence type="ECO:0000313" key="17">
    <source>
        <dbReference type="EMBL" id="KAJ0968127.1"/>
    </source>
</evidence>
<name>A0A9D5C947_9LILI</name>
<evidence type="ECO:0000256" key="7">
    <source>
        <dbReference type="ARBA" id="ARBA00022723"/>
    </source>
</evidence>
<dbReference type="PRINTS" id="PR00465">
    <property type="entry name" value="EP450IV"/>
</dbReference>
<keyword evidence="11 15" id="KW-0503">Monooxygenase</keyword>
<evidence type="ECO:0000256" key="8">
    <source>
        <dbReference type="ARBA" id="ARBA00022989"/>
    </source>
</evidence>
<feature type="compositionally biased region" description="Polar residues" evidence="16">
    <location>
        <begin position="503"/>
        <end position="512"/>
    </location>
</feature>
<dbReference type="InterPro" id="IPR001128">
    <property type="entry name" value="Cyt_P450"/>
</dbReference>
<dbReference type="GO" id="GO:0009686">
    <property type="term" value="P:gibberellin biosynthetic process"/>
    <property type="evidence" value="ECO:0007669"/>
    <property type="project" value="UniProtKB-ARBA"/>
</dbReference>
<comment type="cofactor">
    <cofactor evidence="1 14">
        <name>heme</name>
        <dbReference type="ChEBI" id="CHEBI:30413"/>
    </cofactor>
</comment>
<keyword evidence="18" id="KW-1185">Reference proteome</keyword>
<dbReference type="AlphaFoldDB" id="A0A9D5C947"/>
<keyword evidence="12" id="KW-0472">Membrane</keyword>
<proteinExistence type="inferred from homology"/>
<evidence type="ECO:0000256" key="13">
    <source>
        <dbReference type="ARBA" id="ARBA00037909"/>
    </source>
</evidence>
<evidence type="ECO:0000256" key="3">
    <source>
        <dbReference type="ARBA" id="ARBA00004972"/>
    </source>
</evidence>
<evidence type="ECO:0000256" key="14">
    <source>
        <dbReference type="PIRSR" id="PIRSR602403-1"/>
    </source>
</evidence>
<reference evidence="17" key="2">
    <citation type="journal article" date="2022" name="Hortic Res">
        <title>The genome of Dioscorea zingiberensis sheds light on the biosynthesis, origin and evolution of the medicinally important diosgenin saponins.</title>
        <authorList>
            <person name="Li Y."/>
            <person name="Tan C."/>
            <person name="Li Z."/>
            <person name="Guo J."/>
            <person name="Li S."/>
            <person name="Chen X."/>
            <person name="Wang C."/>
            <person name="Dai X."/>
            <person name="Yang H."/>
            <person name="Song W."/>
            <person name="Hou L."/>
            <person name="Xu J."/>
            <person name="Tong Z."/>
            <person name="Xu A."/>
            <person name="Yuan X."/>
            <person name="Wang W."/>
            <person name="Yang Q."/>
            <person name="Chen L."/>
            <person name="Sun Z."/>
            <person name="Wang K."/>
            <person name="Pan B."/>
            <person name="Chen J."/>
            <person name="Bao Y."/>
            <person name="Liu F."/>
            <person name="Qi X."/>
            <person name="Gang D.R."/>
            <person name="Wen J."/>
            <person name="Li J."/>
        </authorList>
    </citation>
    <scope>NUCLEOTIDE SEQUENCE</scope>
    <source>
        <strain evidence="17">Dzin_1.0</strain>
    </source>
</reference>
<keyword evidence="7 14" id="KW-0479">Metal-binding</keyword>
<reference evidence="17" key="1">
    <citation type="submission" date="2021-03" db="EMBL/GenBank/DDBJ databases">
        <authorList>
            <person name="Li Z."/>
            <person name="Yang C."/>
        </authorList>
    </citation>
    <scope>NUCLEOTIDE SEQUENCE</scope>
    <source>
        <strain evidence="17">Dzin_1.0</strain>
        <tissue evidence="17">Leaf</tissue>
    </source>
</reference>
<organism evidence="17 18">
    <name type="scientific">Dioscorea zingiberensis</name>
    <dbReference type="NCBI Taxonomy" id="325984"/>
    <lineage>
        <taxon>Eukaryota</taxon>
        <taxon>Viridiplantae</taxon>
        <taxon>Streptophyta</taxon>
        <taxon>Embryophyta</taxon>
        <taxon>Tracheophyta</taxon>
        <taxon>Spermatophyta</taxon>
        <taxon>Magnoliopsida</taxon>
        <taxon>Liliopsida</taxon>
        <taxon>Dioscoreales</taxon>
        <taxon>Dioscoreaceae</taxon>
        <taxon>Dioscorea</taxon>
    </lineage>
</organism>